<feature type="repeat" description="WD" evidence="4">
    <location>
        <begin position="890"/>
        <end position="931"/>
    </location>
</feature>
<dbReference type="InterPro" id="IPR050349">
    <property type="entry name" value="WD_LIS1/nudF_dynein_reg"/>
</dbReference>
<evidence type="ECO:0000256" key="4">
    <source>
        <dbReference type="PROSITE-ProRule" id="PRU00221"/>
    </source>
</evidence>
<dbReference type="InterPro" id="IPR002641">
    <property type="entry name" value="PNPLA_dom"/>
</dbReference>
<feature type="repeat" description="WD" evidence="4">
    <location>
        <begin position="932"/>
        <end position="973"/>
    </location>
</feature>
<dbReference type="SUPFAM" id="SSF52151">
    <property type="entry name" value="FabD/lysophospholipase-like"/>
    <property type="match status" value="1"/>
</dbReference>
<dbReference type="Gene3D" id="3.40.1090.10">
    <property type="entry name" value="Cytosolic phospholipase A2 catalytic domain"/>
    <property type="match status" value="1"/>
</dbReference>
<dbReference type="EMBL" id="APWK03000048">
    <property type="protein sequence ID" value="PHH53208.1"/>
    <property type="molecule type" value="Genomic_DNA"/>
</dbReference>
<comment type="caution">
    <text evidence="5">Lacks conserved residue(s) required for the propagation of feature annotation.</text>
</comment>
<gene>
    <name evidence="8" type="primary">HET-E1_0</name>
    <name evidence="8" type="ORF">CFIMG_008258RA</name>
</gene>
<dbReference type="Gene3D" id="3.40.50.300">
    <property type="entry name" value="P-loop containing nucleotide triphosphate hydrolases"/>
    <property type="match status" value="1"/>
</dbReference>
<feature type="repeat" description="WD" evidence="4">
    <location>
        <begin position="1016"/>
        <end position="1057"/>
    </location>
</feature>
<keyword evidence="2" id="KW-0677">Repeat</keyword>
<protein>
    <submittedName>
        <fullName evidence="8">Vegetative incompatibility protein HET-E-1</fullName>
    </submittedName>
</protein>
<evidence type="ECO:0000256" key="3">
    <source>
        <dbReference type="ARBA" id="ARBA00023098"/>
    </source>
</evidence>
<name>A0A2C5X056_9PEZI</name>
<organism evidence="8 9">
    <name type="scientific">Ceratocystis fimbriata CBS 114723</name>
    <dbReference type="NCBI Taxonomy" id="1035309"/>
    <lineage>
        <taxon>Eukaryota</taxon>
        <taxon>Fungi</taxon>
        <taxon>Dikarya</taxon>
        <taxon>Ascomycota</taxon>
        <taxon>Pezizomycotina</taxon>
        <taxon>Sordariomycetes</taxon>
        <taxon>Hypocreomycetidae</taxon>
        <taxon>Microascales</taxon>
        <taxon>Ceratocystidaceae</taxon>
        <taxon>Ceratocystis</taxon>
    </lineage>
</organism>
<dbReference type="PROSITE" id="PS50837">
    <property type="entry name" value="NACHT"/>
    <property type="match status" value="1"/>
</dbReference>
<dbReference type="Pfam" id="PF24883">
    <property type="entry name" value="NPHP3_N"/>
    <property type="match status" value="1"/>
</dbReference>
<reference evidence="8 9" key="2">
    <citation type="journal article" date="2013" name="IMA Fungus">
        <title>IMA Genome-F 1: Ceratocystis fimbriata: Draft nuclear genome sequence for the plant pathogen, Ceratocystis fimbriata.</title>
        <authorList>
            <person name="Wilken P.M."/>
            <person name="Steenkamp E.T."/>
            <person name="Wingfield M.J."/>
            <person name="de Beer Z.W."/>
            <person name="Wingfield B.D."/>
        </authorList>
    </citation>
    <scope>NUCLEOTIDE SEQUENCE [LARGE SCALE GENOMIC DNA]</scope>
    <source>
        <strain evidence="8 9">CBS 114723</strain>
    </source>
</reference>
<dbReference type="SUPFAM" id="SSF52540">
    <property type="entry name" value="P-loop containing nucleoside triphosphate hydrolases"/>
    <property type="match status" value="1"/>
</dbReference>
<dbReference type="CDD" id="cd00200">
    <property type="entry name" value="WD40"/>
    <property type="match status" value="1"/>
</dbReference>
<evidence type="ECO:0000256" key="5">
    <source>
        <dbReference type="PROSITE-ProRule" id="PRU01161"/>
    </source>
</evidence>
<dbReference type="InterPro" id="IPR019775">
    <property type="entry name" value="WD40_repeat_CS"/>
</dbReference>
<feature type="repeat" description="WD" evidence="4">
    <location>
        <begin position="1184"/>
        <end position="1225"/>
    </location>
</feature>
<feature type="repeat" description="WD" evidence="4">
    <location>
        <begin position="1100"/>
        <end position="1141"/>
    </location>
</feature>
<feature type="domain" description="PNPLA" evidence="7">
    <location>
        <begin position="1"/>
        <end position="197"/>
    </location>
</feature>
<dbReference type="PROSITE" id="PS51635">
    <property type="entry name" value="PNPLA"/>
    <property type="match status" value="1"/>
</dbReference>
<dbReference type="GO" id="GO:0046486">
    <property type="term" value="P:glycerolipid metabolic process"/>
    <property type="evidence" value="ECO:0007669"/>
    <property type="project" value="UniProtKB-ARBA"/>
</dbReference>
<dbReference type="PROSITE" id="PS50082">
    <property type="entry name" value="WD_REPEATS_2"/>
    <property type="match status" value="9"/>
</dbReference>
<dbReference type="STRING" id="1035309.A0A2C5X056"/>
<feature type="repeat" description="WD" evidence="4">
    <location>
        <begin position="1226"/>
        <end position="1267"/>
    </location>
</feature>
<keyword evidence="1 4" id="KW-0853">WD repeat</keyword>
<feature type="domain" description="NACHT" evidence="6">
    <location>
        <begin position="373"/>
        <end position="511"/>
    </location>
</feature>
<dbReference type="Pfam" id="PF01734">
    <property type="entry name" value="Patatin"/>
    <property type="match status" value="1"/>
</dbReference>
<comment type="caution">
    <text evidence="8">The sequence shown here is derived from an EMBL/GenBank/DDBJ whole genome shotgun (WGS) entry which is preliminary data.</text>
</comment>
<dbReference type="PANTHER" id="PTHR44129">
    <property type="entry name" value="WD REPEAT-CONTAINING PROTEIN POP1"/>
    <property type="match status" value="1"/>
</dbReference>
<dbReference type="Pfam" id="PF00400">
    <property type="entry name" value="WD40"/>
    <property type="match status" value="5"/>
</dbReference>
<keyword evidence="3" id="KW-0443">Lipid metabolism</keyword>
<dbReference type="PRINTS" id="PR00320">
    <property type="entry name" value="GPROTEINBRPT"/>
</dbReference>
<dbReference type="SUPFAM" id="SSF50978">
    <property type="entry name" value="WD40 repeat-like"/>
    <property type="match status" value="2"/>
</dbReference>
<dbReference type="PROSITE" id="PS00678">
    <property type="entry name" value="WD_REPEATS_1"/>
    <property type="match status" value="7"/>
</dbReference>
<evidence type="ECO:0000259" key="6">
    <source>
        <dbReference type="PROSITE" id="PS50837"/>
    </source>
</evidence>
<accession>A0A2C5X056</accession>
<dbReference type="InterPro" id="IPR007111">
    <property type="entry name" value="NACHT_NTPase"/>
</dbReference>
<dbReference type="InterPro" id="IPR036322">
    <property type="entry name" value="WD40_repeat_dom_sf"/>
</dbReference>
<dbReference type="PROSITE" id="PS50294">
    <property type="entry name" value="WD_REPEATS_REGION"/>
    <property type="match status" value="9"/>
</dbReference>
<feature type="repeat" description="WD" evidence="4">
    <location>
        <begin position="1142"/>
        <end position="1183"/>
    </location>
</feature>
<dbReference type="InterPro" id="IPR027417">
    <property type="entry name" value="P-loop_NTPase"/>
</dbReference>
<dbReference type="Gene3D" id="2.130.10.10">
    <property type="entry name" value="YVTN repeat-like/Quinoprotein amine dehydrogenase"/>
    <property type="match status" value="5"/>
</dbReference>
<dbReference type="SMART" id="SM00320">
    <property type="entry name" value="WD40"/>
    <property type="match status" value="9"/>
</dbReference>
<dbReference type="InterPro" id="IPR056884">
    <property type="entry name" value="NPHP3-like_N"/>
</dbReference>
<evidence type="ECO:0000313" key="9">
    <source>
        <dbReference type="Proteomes" id="UP000222788"/>
    </source>
</evidence>
<dbReference type="InterPro" id="IPR015943">
    <property type="entry name" value="WD40/YVTN_repeat-like_dom_sf"/>
</dbReference>
<reference evidence="8 9" key="1">
    <citation type="journal article" date="2013" name="Fungal Biol.">
        <title>Analysis of microsatellite markers in the genome of the plant pathogen Ceratocystis fimbriata.</title>
        <authorList>
            <person name="Simpson M.C."/>
            <person name="Wilken P.M."/>
            <person name="Coetzee M.P."/>
            <person name="Wingfield M.J."/>
            <person name="Wingfield B.D."/>
        </authorList>
    </citation>
    <scope>NUCLEOTIDE SEQUENCE [LARGE SCALE GENOMIC DNA]</scope>
    <source>
        <strain evidence="8 9">CBS 114723</strain>
    </source>
</reference>
<dbReference type="Proteomes" id="UP000222788">
    <property type="component" value="Unassembled WGS sequence"/>
</dbReference>
<evidence type="ECO:0000256" key="2">
    <source>
        <dbReference type="ARBA" id="ARBA00022737"/>
    </source>
</evidence>
<dbReference type="OrthoDB" id="1658288at2759"/>
<dbReference type="InterPro" id="IPR001680">
    <property type="entry name" value="WD40_rpt"/>
</dbReference>
<feature type="repeat" description="WD" evidence="4">
    <location>
        <begin position="974"/>
        <end position="1015"/>
    </location>
</feature>
<evidence type="ECO:0000259" key="7">
    <source>
        <dbReference type="PROSITE" id="PS51635"/>
    </source>
</evidence>
<dbReference type="InterPro" id="IPR020472">
    <property type="entry name" value="WD40_PAC1"/>
</dbReference>
<proteinExistence type="predicted"/>
<sequence length="1359" mass="151181">MERIQHLEKLPEVPKPCDRFDLIGGTGTGGIIAIMLGRLKMNVDESIKAYKKLSETGFCEERSIFKRSKYAFSDKKLEAAIKVAIRENCCEASCVQQRREITTSTPSSCTHGDLCFYEENCVNTAVLAVTKNNVETLPTIFTTYPPLTTSFGKCTVWEIARATSAAVAFFKPIKLGRERIEFIDAAFDHNNPCEALIKEAEKLFPRHETIAVSLGTGLGDVVEIQNLRSSITSAFEKMVSSSKGTHQRLKDRYKRTNNYHRLDVISGLMDVTLLDSSALSKIAALTENYLKENDDLVTNCVEALAANGNYQTEGQHYDMDEYDKQCLSDLFVTDPSKDKKTIEDAKGGLLKDSYQWILSHNNFQQFRNESESQILWIKGDPGKGKTMLLCGIIDELATENSATLSYFFCQTASNRHNTATSVLRGLIYHLACRNPQLIKHVRDEYDYKGELFKNEIPWHDLCDMLTAMVNDPSVKDVILIVDGLDECNVDRPKLLKFITNPSSARWIVSSRNWLDIQDFLDDGEEKVKIHLEINQDSVSAAVDSFIEFKVDQLMRTKKCYEAKKAVILEYLKTSSNGTFLWVALVCHELSNSQVRNWHILDTMKSLPPGLDPLYQRMMMNISESKDAQLCKDIVAYILIVYRPLTLEELCLLVKGLEDKRTMEVEEIIASCGSFLTIHNNVVSFVHQSAKDYFQNKALQEILPFGIPHQHHKALLRSLDILHENLQRDIYGLQAPGCLIDEVSVPEPNPLAPTQYFCIFWADHLCEAAADDGVNVNDGILTFFKEKYLHWLEAISLLHSISSAGRIMEKLTTFLQKKASQDLQRIVKDAQRFLLCYGGVIEIAPLQVYVSALIFSPTNSLIRQIYSHEEPGWIEPKPRVEENWDVCLRTLEDHGGVVYSVAFSNDGQRLASGSSDKRVKIWDAASGACLQTLEDHDDYVYSVAFSNDGQRLASGSSGSTVKIWDVTSGACLQTLEGHSDYVKSVVFSNDEQRLASVSDDSTVKIWDAASGACLQTLEGHYKSVYSVVFSNDGQRLASGSDDNTVKIWDATSGACLQTLEGHYKPVYSVVFSNDGQRLVSGSWDSTVKIWDATYGACLQTLEGHSDYVYSVVSSNDGQRLASGSSDSTVKIWDATSGACLQTLEGHYCCVNSVVFSNDGRRLASGSSDSTVKIWDATSGACLQTLEGHSDYVNSVVFSNDGQRLASGSSDNTVKIWDATSGACLQTLEGHDCCVNSVVFSNDGQRLASGSSDSTVNIWDATSGACLQSLKGRHVTVAQTLLNTEQSPSPPFVDKASSFPSRSHSYSISKDYVWIRQNQLRVLWLPPSYRPKKSAFSSNTIALISASHHITVIGFKPIPHH</sequence>
<keyword evidence="9" id="KW-1185">Reference proteome</keyword>
<dbReference type="InterPro" id="IPR016035">
    <property type="entry name" value="Acyl_Trfase/lysoPLipase"/>
</dbReference>
<evidence type="ECO:0000256" key="1">
    <source>
        <dbReference type="ARBA" id="ARBA00022574"/>
    </source>
</evidence>
<dbReference type="Pfam" id="PF25173">
    <property type="entry name" value="Beta-prop_WDR3_1st"/>
    <property type="match status" value="1"/>
</dbReference>
<evidence type="ECO:0000313" key="8">
    <source>
        <dbReference type="EMBL" id="PHH53208.1"/>
    </source>
</evidence>
<feature type="repeat" description="WD" evidence="4">
    <location>
        <begin position="1058"/>
        <end position="1099"/>
    </location>
</feature>